<organism evidence="8 9">
    <name type="scientific">Hydrogenovibrio marinus</name>
    <dbReference type="NCBI Taxonomy" id="28885"/>
    <lineage>
        <taxon>Bacteria</taxon>
        <taxon>Pseudomonadati</taxon>
        <taxon>Pseudomonadota</taxon>
        <taxon>Gammaproteobacteria</taxon>
        <taxon>Thiotrichales</taxon>
        <taxon>Piscirickettsiaceae</taxon>
        <taxon>Hydrogenovibrio</taxon>
    </lineage>
</organism>
<evidence type="ECO:0000256" key="3">
    <source>
        <dbReference type="ARBA" id="ARBA00022989"/>
    </source>
</evidence>
<comment type="subcellular location">
    <subcellularLocation>
        <location evidence="5">Cell membrane</location>
        <topology evidence="5">Multi-pass membrane protein</topology>
    </subcellularLocation>
    <subcellularLocation>
        <location evidence="1">Endomembrane system</location>
        <topology evidence="1">Multi-pass membrane protein</topology>
    </subcellularLocation>
    <subcellularLocation>
        <location evidence="6">Membrane</location>
        <topology evidence="6">Multi-pass membrane protein</topology>
    </subcellularLocation>
</comment>
<evidence type="ECO:0000313" key="9">
    <source>
        <dbReference type="Proteomes" id="UP000027341"/>
    </source>
</evidence>
<keyword evidence="5" id="KW-1278">Translocase</keyword>
<feature type="transmembrane region" description="Helical" evidence="5">
    <location>
        <begin position="370"/>
        <end position="393"/>
    </location>
</feature>
<keyword evidence="5" id="KW-0520">NAD</keyword>
<keyword evidence="5 8" id="KW-0830">Ubiquinone</keyword>
<keyword evidence="9" id="KW-1185">Reference proteome</keyword>
<feature type="transmembrane region" description="Helical" evidence="5">
    <location>
        <begin position="204"/>
        <end position="228"/>
    </location>
</feature>
<comment type="subunit">
    <text evidence="5">NDH-1 is composed of 14 different subunits. Subunits NuoA, H, J, K, L, M, N constitute the membrane sector of the complex.</text>
</comment>
<evidence type="ECO:0000256" key="1">
    <source>
        <dbReference type="ARBA" id="ARBA00004127"/>
    </source>
</evidence>
<dbReference type="GO" id="GO:0005886">
    <property type="term" value="C:plasma membrane"/>
    <property type="evidence" value="ECO:0007669"/>
    <property type="project" value="UniProtKB-SubCell"/>
</dbReference>
<keyword evidence="5" id="KW-0874">Quinone</keyword>
<dbReference type="NCBIfam" id="NF004442">
    <property type="entry name" value="PRK05777.1-5"/>
    <property type="match status" value="1"/>
</dbReference>
<keyword evidence="2 5" id="KW-0812">Transmembrane</keyword>
<dbReference type="AlphaFoldDB" id="A0A066ZYP0"/>
<evidence type="ECO:0000256" key="4">
    <source>
        <dbReference type="ARBA" id="ARBA00023136"/>
    </source>
</evidence>
<protein>
    <recommendedName>
        <fullName evidence="5">NADH-quinone oxidoreductase subunit N</fullName>
        <ecNumber evidence="5">7.1.1.-</ecNumber>
    </recommendedName>
    <alternativeName>
        <fullName evidence="5">NADH dehydrogenase I subunit N</fullName>
    </alternativeName>
    <alternativeName>
        <fullName evidence="5">NDH-1 subunit N</fullName>
    </alternativeName>
</protein>
<feature type="transmembrane region" description="Helical" evidence="5">
    <location>
        <begin position="38"/>
        <end position="55"/>
    </location>
</feature>
<feature type="transmembrane region" description="Helical" evidence="5">
    <location>
        <begin position="405"/>
        <end position="425"/>
    </location>
</feature>
<comment type="similarity">
    <text evidence="5">Belongs to the complex I subunit 2 family.</text>
</comment>
<comment type="catalytic activity">
    <reaction evidence="5">
        <text>a quinone + NADH + 5 H(+)(in) = a quinol + NAD(+) + 4 H(+)(out)</text>
        <dbReference type="Rhea" id="RHEA:57888"/>
        <dbReference type="ChEBI" id="CHEBI:15378"/>
        <dbReference type="ChEBI" id="CHEBI:24646"/>
        <dbReference type="ChEBI" id="CHEBI:57540"/>
        <dbReference type="ChEBI" id="CHEBI:57945"/>
        <dbReference type="ChEBI" id="CHEBI:132124"/>
    </reaction>
</comment>
<keyword evidence="3 5" id="KW-1133">Transmembrane helix</keyword>
<gene>
    <name evidence="5" type="primary">nuoN</name>
    <name evidence="8" type="ORF">EI16_04025</name>
</gene>
<proteinExistence type="inferred from homology"/>
<feature type="transmembrane region" description="Helical" evidence="5">
    <location>
        <begin position="300"/>
        <end position="321"/>
    </location>
</feature>
<comment type="function">
    <text evidence="5">NDH-1 shuttles electrons from NADH, via FMN and iron-sulfur (Fe-S) centers, to quinones in the respiratory chain. The immediate electron acceptor for the enzyme in this species is believed to be ubiquinone. Couples the redox reaction to proton translocation (for every two electrons transferred, four hydrogen ions are translocated across the cytoplasmic membrane), and thus conserves the redox energy in a proton gradient.</text>
</comment>
<keyword evidence="5" id="KW-0813">Transport</keyword>
<dbReference type="GO" id="GO:0012505">
    <property type="term" value="C:endomembrane system"/>
    <property type="evidence" value="ECO:0007669"/>
    <property type="project" value="UniProtKB-SubCell"/>
</dbReference>
<evidence type="ECO:0000256" key="5">
    <source>
        <dbReference type="HAMAP-Rule" id="MF_00445"/>
    </source>
</evidence>
<dbReference type="InterPro" id="IPR001750">
    <property type="entry name" value="ND/Mrp_TM"/>
</dbReference>
<feature type="transmembrane region" description="Helical" evidence="5">
    <location>
        <begin position="240"/>
        <end position="260"/>
    </location>
</feature>
<comment type="caution">
    <text evidence="8">The sequence shown here is derived from an EMBL/GenBank/DDBJ whole genome shotgun (WGS) entry which is preliminary data.</text>
</comment>
<sequence>MNFVIPSFAPAMPEIVLLVLASLLLVADTIWSKRYEFATYYATQVILVVVGYLIFESFATEQVITFSGSFVRDTFGDVLKLFIVLISLGIFLFSKEYLLQKKFYKGEYFTLGLFGVLGMFVMVSAYNLITMYLGLEIMSLAIYALVAMRKDNQFALEAAMKYFVLGALATGMLLYGFSMLYGATGEIQFSKMAQVIASGKADDVVLSFGVVFVVIGLAFKLGAVPFHMWVPDVYHGAPTAVTLFMGTAPKLAAFAMLYRILIEGLPGLVQDWQTLIIIITVLSLAVGAIVTLVQDNLKRLLAYSGIGHVGFMLLGIVAATPDGYSAAMFYIIVYSITGVAGFGMIVALARTGNAFDKVSDFKGMNKRNPWLALMMLFVMFSMAGIPPFIGFYAKVTVIQEAVRSGFVWLAVYAVVTAVISAFYYLKVVKTMYFDEPDDNSKAEPVSRQLNWAVSFVSVALLILGLMPSSLITLCYNSL</sequence>
<feature type="transmembrane region" description="Helical" evidence="5">
    <location>
        <begin position="75"/>
        <end position="94"/>
    </location>
</feature>
<feature type="transmembrane region" description="Helical" evidence="5">
    <location>
        <begin position="12"/>
        <end position="31"/>
    </location>
</feature>
<dbReference type="PANTHER" id="PTHR22773">
    <property type="entry name" value="NADH DEHYDROGENASE"/>
    <property type="match status" value="1"/>
</dbReference>
<feature type="domain" description="NADH:quinone oxidoreductase/Mrp antiporter transmembrane" evidence="7">
    <location>
        <begin position="125"/>
        <end position="420"/>
    </location>
</feature>
<dbReference type="GO" id="GO:0042773">
    <property type="term" value="P:ATP synthesis coupled electron transport"/>
    <property type="evidence" value="ECO:0007669"/>
    <property type="project" value="InterPro"/>
</dbReference>
<feature type="transmembrane region" description="Helical" evidence="5">
    <location>
        <begin position="449"/>
        <end position="471"/>
    </location>
</feature>
<dbReference type="EC" id="7.1.1.-" evidence="5"/>
<dbReference type="Pfam" id="PF00361">
    <property type="entry name" value="Proton_antipo_M"/>
    <property type="match status" value="1"/>
</dbReference>
<keyword evidence="4 5" id="KW-0472">Membrane</keyword>
<dbReference type="PRINTS" id="PR01434">
    <property type="entry name" value="NADHDHGNASE5"/>
</dbReference>
<evidence type="ECO:0000259" key="7">
    <source>
        <dbReference type="Pfam" id="PF00361"/>
    </source>
</evidence>
<dbReference type="EMBL" id="JMIU01000001">
    <property type="protein sequence ID" value="KDN95476.1"/>
    <property type="molecule type" value="Genomic_DNA"/>
</dbReference>
<dbReference type="NCBIfam" id="TIGR01770">
    <property type="entry name" value="NDH_I_N"/>
    <property type="match status" value="1"/>
</dbReference>
<dbReference type="STRING" id="28885.EI16_04025"/>
<feature type="transmembrane region" description="Helical" evidence="5">
    <location>
        <begin position="106"/>
        <end position="123"/>
    </location>
</feature>
<accession>A0A066ZYP0</accession>
<dbReference type="Proteomes" id="UP000027341">
    <property type="component" value="Unassembled WGS sequence"/>
</dbReference>
<feature type="transmembrane region" description="Helical" evidence="5">
    <location>
        <begin position="272"/>
        <end position="293"/>
    </location>
</feature>
<feature type="transmembrane region" description="Helical" evidence="5">
    <location>
        <begin position="327"/>
        <end position="349"/>
    </location>
</feature>
<evidence type="ECO:0000256" key="2">
    <source>
        <dbReference type="ARBA" id="ARBA00022692"/>
    </source>
</evidence>
<evidence type="ECO:0000313" key="8">
    <source>
        <dbReference type="EMBL" id="KDN95476.1"/>
    </source>
</evidence>
<dbReference type="InterPro" id="IPR010096">
    <property type="entry name" value="NADH-Q_OxRdtase_suN/2"/>
</dbReference>
<feature type="transmembrane region" description="Helical" evidence="5">
    <location>
        <begin position="129"/>
        <end position="148"/>
    </location>
</feature>
<dbReference type="GO" id="GO:0050136">
    <property type="term" value="F:NADH dehydrogenase (quinone) (non-electrogenic) activity"/>
    <property type="evidence" value="ECO:0007669"/>
    <property type="project" value="UniProtKB-UniRule"/>
</dbReference>
<dbReference type="GO" id="GO:0048038">
    <property type="term" value="F:quinone binding"/>
    <property type="evidence" value="ECO:0007669"/>
    <property type="project" value="UniProtKB-KW"/>
</dbReference>
<keyword evidence="5" id="KW-1003">Cell membrane</keyword>
<name>A0A066ZYP0_HYDMR</name>
<evidence type="ECO:0000256" key="6">
    <source>
        <dbReference type="RuleBase" id="RU000320"/>
    </source>
</evidence>
<reference evidence="8 9" key="1">
    <citation type="submission" date="2014-04" db="EMBL/GenBank/DDBJ databases">
        <title>Draft genome sequence of Hydrogenovibrio marinus MH-110, a model organism for aerobic H2 metabolism.</title>
        <authorList>
            <person name="Cha H.J."/>
            <person name="Jo B.H."/>
            <person name="Hwang B.H."/>
        </authorList>
    </citation>
    <scope>NUCLEOTIDE SEQUENCE [LARGE SCALE GENOMIC DNA]</scope>
    <source>
        <strain evidence="8 9">MH-110</strain>
    </source>
</reference>
<dbReference type="HAMAP" id="MF_00445">
    <property type="entry name" value="NDH1_NuoN_1"/>
    <property type="match status" value="1"/>
</dbReference>
<feature type="transmembrane region" description="Helical" evidence="5">
    <location>
        <begin position="160"/>
        <end position="184"/>
    </location>
</feature>
<dbReference type="GO" id="GO:0008137">
    <property type="term" value="F:NADH dehydrogenase (ubiquinone) activity"/>
    <property type="evidence" value="ECO:0007669"/>
    <property type="project" value="InterPro"/>
</dbReference>